<accession>L0GVF8</accession>
<dbReference type="STRING" id="765912.Thimo_0995"/>
<dbReference type="AlphaFoldDB" id="L0GVF8"/>
<proteinExistence type="predicted"/>
<dbReference type="OrthoDB" id="110463at2"/>
<name>L0GVF8_9GAMM</name>
<dbReference type="Pfam" id="PF13524">
    <property type="entry name" value="Glyco_trans_1_2"/>
    <property type="match status" value="1"/>
</dbReference>
<dbReference type="InterPro" id="IPR055259">
    <property type="entry name" value="YkvP/CgeB_Glyco_trans-like"/>
</dbReference>
<evidence type="ECO:0000313" key="2">
    <source>
        <dbReference type="EMBL" id="AGA89817.1"/>
    </source>
</evidence>
<reference evidence="2 3" key="1">
    <citation type="submission" date="2011-09" db="EMBL/GenBank/DDBJ databases">
        <title>Complete sequence of chromosome of Thioflavicoccus mobilis 8321.</title>
        <authorList>
            <consortium name="US DOE Joint Genome Institute"/>
            <person name="Lucas S."/>
            <person name="Han J."/>
            <person name="Lapidus A."/>
            <person name="Cheng J.-F."/>
            <person name="Goodwin L."/>
            <person name="Pitluck S."/>
            <person name="Peters L."/>
            <person name="Ovchinnikova G."/>
            <person name="Lu M."/>
            <person name="Detter J.C."/>
            <person name="Han C."/>
            <person name="Tapia R."/>
            <person name="Land M."/>
            <person name="Hauser L."/>
            <person name="Kyrpides N."/>
            <person name="Ivanova N."/>
            <person name="Pagani I."/>
            <person name="Vogl K."/>
            <person name="Liu Z."/>
            <person name="Imhoff J."/>
            <person name="Thiel V."/>
            <person name="Frigaard N.-U."/>
            <person name="Bryant D."/>
            <person name="Woyke T."/>
        </authorList>
    </citation>
    <scope>NUCLEOTIDE SEQUENCE [LARGE SCALE GENOMIC DNA]</scope>
    <source>
        <strain evidence="2 3">8321</strain>
    </source>
</reference>
<dbReference type="HOGENOM" id="CLU_067339_0_0_6"/>
<evidence type="ECO:0000259" key="1">
    <source>
        <dbReference type="Pfam" id="PF13524"/>
    </source>
</evidence>
<dbReference type="KEGG" id="tmb:Thimo_0995"/>
<protein>
    <recommendedName>
        <fullName evidence="1">Spore protein YkvP/CgeB glycosyl transferase-like domain-containing protein</fullName>
    </recommendedName>
</protein>
<dbReference type="eggNOG" id="COG4641">
    <property type="taxonomic scope" value="Bacteria"/>
</dbReference>
<sequence>MRILVLNHGGYNDKDRLAILKRLGHEVQDELLYRVEPSFWNRQMFRLAVRVHVGPWIGAVNVDLEQRSKGWSGFDLVWMEKAQYVFPETIDYIKARVGCPVAHYTPDIAIRVTGTQKSPIFHRAIPSYDAIVTTKDFEVAEYKKRGAACVILTDQAVNHNRIFPRRNLGAIDRSRIGFIGHAERHYRDLVGHLARNGIAVDVRGPGWTKARIRYHPRYRTLHLGGPVYQDAYAAKLSGMDVGLGFLTKLGPEVVTTRSLEIPACGTFLLAERTEKHYEIFKEGEEAEFFSSKDELVDKARYYLAHPLPRERIAAAGYRRFLDGPFRLDRQMARLVDSLTSALALAPSSRRVTR</sequence>
<dbReference type="RefSeq" id="WP_015279962.1">
    <property type="nucleotide sequence ID" value="NC_019940.1"/>
</dbReference>
<organism evidence="2 3">
    <name type="scientific">Thioflavicoccus mobilis 8321</name>
    <dbReference type="NCBI Taxonomy" id="765912"/>
    <lineage>
        <taxon>Bacteria</taxon>
        <taxon>Pseudomonadati</taxon>
        <taxon>Pseudomonadota</taxon>
        <taxon>Gammaproteobacteria</taxon>
        <taxon>Chromatiales</taxon>
        <taxon>Chromatiaceae</taxon>
        <taxon>Thioflavicoccus</taxon>
    </lineage>
</organism>
<dbReference type="EMBL" id="CP003051">
    <property type="protein sequence ID" value="AGA89817.1"/>
    <property type="molecule type" value="Genomic_DNA"/>
</dbReference>
<dbReference type="Proteomes" id="UP000010816">
    <property type="component" value="Chromosome"/>
</dbReference>
<dbReference type="SUPFAM" id="SSF53756">
    <property type="entry name" value="UDP-Glycosyltransferase/glycogen phosphorylase"/>
    <property type="match status" value="1"/>
</dbReference>
<evidence type="ECO:0000313" key="3">
    <source>
        <dbReference type="Proteomes" id="UP000010816"/>
    </source>
</evidence>
<keyword evidence="3" id="KW-1185">Reference proteome</keyword>
<feature type="domain" description="Spore protein YkvP/CgeB glycosyl transferase-like" evidence="1">
    <location>
        <begin position="187"/>
        <end position="331"/>
    </location>
</feature>
<gene>
    <name evidence="2" type="ORF">Thimo_0995</name>
</gene>